<comment type="caution">
    <text evidence="2">The sequence shown here is derived from an EMBL/GenBank/DDBJ whole genome shotgun (WGS) entry which is preliminary data.</text>
</comment>
<feature type="transmembrane region" description="Helical" evidence="1">
    <location>
        <begin position="6"/>
        <end position="30"/>
    </location>
</feature>
<protein>
    <submittedName>
        <fullName evidence="2">Uncharacterized protein</fullName>
    </submittedName>
</protein>
<dbReference type="EMBL" id="ML994350">
    <property type="protein sequence ID" value="KAF2196638.1"/>
    <property type="molecule type" value="Genomic_DNA"/>
</dbReference>
<organism evidence="2 3">
    <name type="scientific">Delitschia confertaspora ATCC 74209</name>
    <dbReference type="NCBI Taxonomy" id="1513339"/>
    <lineage>
        <taxon>Eukaryota</taxon>
        <taxon>Fungi</taxon>
        <taxon>Dikarya</taxon>
        <taxon>Ascomycota</taxon>
        <taxon>Pezizomycotina</taxon>
        <taxon>Dothideomycetes</taxon>
        <taxon>Pleosporomycetidae</taxon>
        <taxon>Pleosporales</taxon>
        <taxon>Delitschiaceae</taxon>
        <taxon>Delitschia</taxon>
    </lineage>
</organism>
<gene>
    <name evidence="2" type="ORF">GQ43DRAFT_444935</name>
</gene>
<sequence length="52" mass="5813">MNNAAVLQALVGEYLQALLFLLPFVHPYFFRLPPAHGRSNCYRLGLSGTHVV</sequence>
<dbReference type="Proteomes" id="UP000799536">
    <property type="component" value="Unassembled WGS sequence"/>
</dbReference>
<reference evidence="2" key="1">
    <citation type="journal article" date="2020" name="Stud. Mycol.">
        <title>101 Dothideomycetes genomes: a test case for predicting lifestyles and emergence of pathogens.</title>
        <authorList>
            <person name="Haridas S."/>
            <person name="Albert R."/>
            <person name="Binder M."/>
            <person name="Bloem J."/>
            <person name="Labutti K."/>
            <person name="Salamov A."/>
            <person name="Andreopoulos B."/>
            <person name="Baker S."/>
            <person name="Barry K."/>
            <person name="Bills G."/>
            <person name="Bluhm B."/>
            <person name="Cannon C."/>
            <person name="Castanera R."/>
            <person name="Culley D."/>
            <person name="Daum C."/>
            <person name="Ezra D."/>
            <person name="Gonzalez J."/>
            <person name="Henrissat B."/>
            <person name="Kuo A."/>
            <person name="Liang C."/>
            <person name="Lipzen A."/>
            <person name="Lutzoni F."/>
            <person name="Magnuson J."/>
            <person name="Mondo S."/>
            <person name="Nolan M."/>
            <person name="Ohm R."/>
            <person name="Pangilinan J."/>
            <person name="Park H.-J."/>
            <person name="Ramirez L."/>
            <person name="Alfaro M."/>
            <person name="Sun H."/>
            <person name="Tritt A."/>
            <person name="Yoshinaga Y."/>
            <person name="Zwiers L.-H."/>
            <person name="Turgeon B."/>
            <person name="Goodwin S."/>
            <person name="Spatafora J."/>
            <person name="Crous P."/>
            <person name="Grigoriev I."/>
        </authorList>
    </citation>
    <scope>NUCLEOTIDE SEQUENCE</scope>
    <source>
        <strain evidence="2">ATCC 74209</strain>
    </source>
</reference>
<evidence type="ECO:0000313" key="3">
    <source>
        <dbReference type="Proteomes" id="UP000799536"/>
    </source>
</evidence>
<evidence type="ECO:0000313" key="2">
    <source>
        <dbReference type="EMBL" id="KAF2196638.1"/>
    </source>
</evidence>
<proteinExistence type="predicted"/>
<keyword evidence="3" id="KW-1185">Reference proteome</keyword>
<accession>A0A9P4JC83</accession>
<keyword evidence="1" id="KW-1133">Transmembrane helix</keyword>
<evidence type="ECO:0000256" key="1">
    <source>
        <dbReference type="SAM" id="Phobius"/>
    </source>
</evidence>
<keyword evidence="1" id="KW-0812">Transmembrane</keyword>
<keyword evidence="1" id="KW-0472">Membrane</keyword>
<name>A0A9P4JC83_9PLEO</name>
<dbReference type="AlphaFoldDB" id="A0A9P4JC83"/>